<feature type="region of interest" description="Disordered" evidence="1">
    <location>
        <begin position="1"/>
        <end position="31"/>
    </location>
</feature>
<accession>A0ABV0ZSE6</accession>
<comment type="caution">
    <text evidence="2">The sequence shown here is derived from an EMBL/GenBank/DDBJ whole genome shotgun (WGS) entry which is preliminary data.</text>
</comment>
<name>A0ABV0ZSE6_9TELE</name>
<sequence>LKVGRRSGVERGGRHAAQASGVRTRTQNSSVKDRGLCIWVTPSSAMPRVRRVTGLNKCSKVSPQRRILCLVPLFPHGTHLTYTQNTTQSSGGVFHKPWTHRGIYWQI</sequence>
<gene>
    <name evidence="2" type="ORF">AMECASPLE_036118</name>
</gene>
<keyword evidence="3" id="KW-1185">Reference proteome</keyword>
<dbReference type="Proteomes" id="UP001469553">
    <property type="component" value="Unassembled WGS sequence"/>
</dbReference>
<feature type="compositionally biased region" description="Polar residues" evidence="1">
    <location>
        <begin position="21"/>
        <end position="30"/>
    </location>
</feature>
<evidence type="ECO:0000313" key="3">
    <source>
        <dbReference type="Proteomes" id="UP001469553"/>
    </source>
</evidence>
<feature type="non-terminal residue" evidence="2">
    <location>
        <position position="1"/>
    </location>
</feature>
<evidence type="ECO:0000256" key="1">
    <source>
        <dbReference type="SAM" id="MobiDB-lite"/>
    </source>
</evidence>
<evidence type="ECO:0000313" key="2">
    <source>
        <dbReference type="EMBL" id="MEQ2309207.1"/>
    </source>
</evidence>
<proteinExistence type="predicted"/>
<organism evidence="2 3">
    <name type="scientific">Ameca splendens</name>
    <dbReference type="NCBI Taxonomy" id="208324"/>
    <lineage>
        <taxon>Eukaryota</taxon>
        <taxon>Metazoa</taxon>
        <taxon>Chordata</taxon>
        <taxon>Craniata</taxon>
        <taxon>Vertebrata</taxon>
        <taxon>Euteleostomi</taxon>
        <taxon>Actinopterygii</taxon>
        <taxon>Neopterygii</taxon>
        <taxon>Teleostei</taxon>
        <taxon>Neoteleostei</taxon>
        <taxon>Acanthomorphata</taxon>
        <taxon>Ovalentaria</taxon>
        <taxon>Atherinomorphae</taxon>
        <taxon>Cyprinodontiformes</taxon>
        <taxon>Goodeidae</taxon>
        <taxon>Ameca</taxon>
    </lineage>
</organism>
<protein>
    <submittedName>
        <fullName evidence="2">Uncharacterized protein</fullName>
    </submittedName>
</protein>
<reference evidence="2 3" key="1">
    <citation type="submission" date="2021-06" db="EMBL/GenBank/DDBJ databases">
        <authorList>
            <person name="Palmer J.M."/>
        </authorList>
    </citation>
    <scope>NUCLEOTIDE SEQUENCE [LARGE SCALE GENOMIC DNA]</scope>
    <source>
        <strain evidence="2 3">AS_MEX2019</strain>
        <tissue evidence="2">Muscle</tissue>
    </source>
</reference>
<dbReference type="EMBL" id="JAHRIP010071439">
    <property type="protein sequence ID" value="MEQ2309207.1"/>
    <property type="molecule type" value="Genomic_DNA"/>
</dbReference>